<dbReference type="STRING" id="857566.A0A1E3PL81"/>
<evidence type="ECO:0000256" key="6">
    <source>
        <dbReference type="SAM" id="MobiDB-lite"/>
    </source>
</evidence>
<dbReference type="AlphaFoldDB" id="A0A1E3PL81"/>
<keyword evidence="4" id="KW-0653">Protein transport</keyword>
<dbReference type="PANTHER" id="PTHR12363">
    <property type="entry name" value="TRANSPORTIN 3 AND IMPORTIN 13"/>
    <property type="match status" value="1"/>
</dbReference>
<dbReference type="SUPFAM" id="SSF48371">
    <property type="entry name" value="ARM repeat"/>
    <property type="match status" value="1"/>
</dbReference>
<dbReference type="GO" id="GO:0006606">
    <property type="term" value="P:protein import into nucleus"/>
    <property type="evidence" value="ECO:0007669"/>
    <property type="project" value="TreeGrafter"/>
</dbReference>
<proteinExistence type="inferred from homology"/>
<dbReference type="GO" id="GO:0005634">
    <property type="term" value="C:nucleus"/>
    <property type="evidence" value="ECO:0007669"/>
    <property type="project" value="UniProtKB-SubCell"/>
</dbReference>
<keyword evidence="8" id="KW-1185">Reference proteome</keyword>
<keyword evidence="5" id="KW-0539">Nucleus</keyword>
<dbReference type="InterPro" id="IPR011989">
    <property type="entry name" value="ARM-like"/>
</dbReference>
<feature type="region of interest" description="Disordered" evidence="6">
    <location>
        <begin position="82"/>
        <end position="101"/>
    </location>
</feature>
<gene>
    <name evidence="7" type="ORF">NADFUDRAFT_51312</name>
</gene>
<dbReference type="PANTHER" id="PTHR12363:SF33">
    <property type="entry name" value="IMPORTIN-13"/>
    <property type="match status" value="1"/>
</dbReference>
<evidence type="ECO:0000256" key="4">
    <source>
        <dbReference type="ARBA" id="ARBA00022927"/>
    </source>
</evidence>
<dbReference type="InterPro" id="IPR016024">
    <property type="entry name" value="ARM-type_fold"/>
</dbReference>
<protein>
    <submittedName>
        <fullName evidence="7">ARM repeat-containing protein</fullName>
    </submittedName>
</protein>
<evidence type="ECO:0000256" key="5">
    <source>
        <dbReference type="ARBA" id="ARBA00023242"/>
    </source>
</evidence>
<evidence type="ECO:0000256" key="3">
    <source>
        <dbReference type="ARBA" id="ARBA00022448"/>
    </source>
</evidence>
<comment type="subcellular location">
    <subcellularLocation>
        <location evidence="1">Nucleus</location>
    </subcellularLocation>
</comment>
<dbReference type="OrthoDB" id="2016913at2759"/>
<accession>A0A1E3PL81</accession>
<dbReference type="InterPro" id="IPR051345">
    <property type="entry name" value="Importin_beta-like_NTR"/>
</dbReference>
<keyword evidence="3" id="KW-0813">Transport</keyword>
<dbReference type="Proteomes" id="UP000095009">
    <property type="component" value="Unassembled WGS sequence"/>
</dbReference>
<name>A0A1E3PL81_9ASCO</name>
<evidence type="ECO:0000256" key="1">
    <source>
        <dbReference type="ARBA" id="ARBA00004123"/>
    </source>
</evidence>
<dbReference type="InterPro" id="IPR057942">
    <property type="entry name" value="TPR_TNPO3_IPO13_3rd"/>
</dbReference>
<dbReference type="GO" id="GO:0005737">
    <property type="term" value="C:cytoplasm"/>
    <property type="evidence" value="ECO:0007669"/>
    <property type="project" value="TreeGrafter"/>
</dbReference>
<reference evidence="7 8" key="1">
    <citation type="journal article" date="2016" name="Proc. Natl. Acad. Sci. U.S.A.">
        <title>Comparative genomics of biotechnologically important yeasts.</title>
        <authorList>
            <person name="Riley R."/>
            <person name="Haridas S."/>
            <person name="Wolfe K.H."/>
            <person name="Lopes M.R."/>
            <person name="Hittinger C.T."/>
            <person name="Goeker M."/>
            <person name="Salamov A.A."/>
            <person name="Wisecaver J.H."/>
            <person name="Long T.M."/>
            <person name="Calvey C.H."/>
            <person name="Aerts A.L."/>
            <person name="Barry K.W."/>
            <person name="Choi C."/>
            <person name="Clum A."/>
            <person name="Coughlan A.Y."/>
            <person name="Deshpande S."/>
            <person name="Douglass A.P."/>
            <person name="Hanson S.J."/>
            <person name="Klenk H.-P."/>
            <person name="LaButti K.M."/>
            <person name="Lapidus A."/>
            <person name="Lindquist E.A."/>
            <person name="Lipzen A.M."/>
            <person name="Meier-Kolthoff J.P."/>
            <person name="Ohm R.A."/>
            <person name="Otillar R.P."/>
            <person name="Pangilinan J.L."/>
            <person name="Peng Y."/>
            <person name="Rokas A."/>
            <person name="Rosa C.A."/>
            <person name="Scheuner C."/>
            <person name="Sibirny A.A."/>
            <person name="Slot J.C."/>
            <person name="Stielow J.B."/>
            <person name="Sun H."/>
            <person name="Kurtzman C.P."/>
            <person name="Blackwell M."/>
            <person name="Grigoriev I.V."/>
            <person name="Jeffries T.W."/>
        </authorList>
    </citation>
    <scope>NUCLEOTIDE SEQUENCE [LARGE SCALE GENOMIC DNA]</scope>
    <source>
        <strain evidence="7 8">DSM 6958</strain>
    </source>
</reference>
<evidence type="ECO:0000256" key="2">
    <source>
        <dbReference type="ARBA" id="ARBA00007991"/>
    </source>
</evidence>
<dbReference type="Gene3D" id="1.25.10.10">
    <property type="entry name" value="Leucine-rich Repeat Variant"/>
    <property type="match status" value="1"/>
</dbReference>
<dbReference type="EMBL" id="KV454409">
    <property type="protein sequence ID" value="ODQ66040.1"/>
    <property type="molecule type" value="Genomic_DNA"/>
</dbReference>
<evidence type="ECO:0000313" key="7">
    <source>
        <dbReference type="EMBL" id="ODQ66040.1"/>
    </source>
</evidence>
<comment type="similarity">
    <text evidence="2">Belongs to the importin beta family.</text>
</comment>
<organism evidence="7 8">
    <name type="scientific">Nadsonia fulvescens var. elongata DSM 6958</name>
    <dbReference type="NCBI Taxonomy" id="857566"/>
    <lineage>
        <taxon>Eukaryota</taxon>
        <taxon>Fungi</taxon>
        <taxon>Dikarya</taxon>
        <taxon>Ascomycota</taxon>
        <taxon>Saccharomycotina</taxon>
        <taxon>Dipodascomycetes</taxon>
        <taxon>Dipodascales</taxon>
        <taxon>Dipodascales incertae sedis</taxon>
        <taxon>Nadsonia</taxon>
    </lineage>
</organism>
<evidence type="ECO:0000313" key="8">
    <source>
        <dbReference type="Proteomes" id="UP000095009"/>
    </source>
</evidence>
<sequence>MPLPESDLQTIIGLVDQLYSTHDSTLVEQIQNTLQQLQRSQDGWLIADSLMNSSSPNCQFFAALTYTVQINRLAGYEVKKPLMDDDEDTSDEASDKTTNSVSNEDLDQVKWKLLTALMKCRQSNSPPFVINKILSTLSLFFIKFPSNWTYCLSDFAKVVNSNAGNSDDFATLDQSDLMLCLKFVQVLAEDLSKPSQSINNTGDIFTKALESNTEVVLNFLDLALKAGNYDLRYQSIVLFARWAVIMKTGARQFLPIMEPFKQYSYFLIESLQSANDSIFEVCAESLTDIYETFPHFFDRVFTENFIDVITSSTWGQPKAQALIESQDAEQALVYTKLLVAVGETTVNDISLTFNNNEKSSLFISVMKTLTAFPGWAIVDQQITSTLLEFWNNFTEIFIDTYLEETSNAQILQAVQDVKGLVIEIVSIYWNKIKLPVSAEVAEWDSDERDGFMSFRADVADFVESVYPLVQISLFRQLVDTILNCVNTTNLTELSWNDVEASLFLINALSDCINANNDPGAEGEYLIRLFASPLLTNLSETQHFKVCQTAVTLIGSFDSFFESLHGKEFLPRTLDYLFRILSTPSLSLSASKSIQRLCLSCRSLLTELLPSFFQAYVNLFEPATYNVGLDSVFNERTVGAIAAIIQAVQDPEVQSEWLNKLFRILTQQAERTTNEIAEDDEAKIDAANSLLKCIISIGKGLQNPTESPEYSNVSIERLHEFWSRDPHRIKHQILMILNVFSLNSYPYNRSEILTRSACDILKAGFSEFIPGAFVFPIDVVLDYMRARMDLNQRAFEDRGSGAFIEILCNLGCRMITSYSVGSSVIAARYIEDIINILFGGIEDPTRFPQFCHHSDPDAQDGRLSVLVQILTKYPKVLIFSGNFLHLLKFAMISLRSKDRFVLRQASAFWVKLLTVTDDEVQDAIDRLITETSLHEGDNSLNSQIPLDRTALFSASCIGLELTYNIVEQISGEAVRSELDAFTEILKKLVFKYSRFVKPWMEHALRSLAQQHNVDNNNNGNTNALSSGDTLLINKVIQLRGGRLTNSVVKEFWMAKRGISDYL</sequence>
<dbReference type="Pfam" id="PF24140">
    <property type="entry name" value="TPR_TNPO3_IPO13_3rd"/>
    <property type="match status" value="1"/>
</dbReference>